<keyword evidence="2" id="KW-0378">Hydrolase</keyword>
<dbReference type="PANTHER" id="PTHR47791">
    <property type="entry name" value="MEIOTICALLY UP-REGULATED GENE 191 PROTEIN"/>
    <property type="match status" value="1"/>
</dbReference>
<name>A0ABU9X027_9MICC</name>
<dbReference type="Proteomes" id="UP001422074">
    <property type="component" value="Unassembled WGS sequence"/>
</dbReference>
<organism evidence="2 3">
    <name type="scientific">Sinomonas halotolerans</name>
    <dbReference type="NCBI Taxonomy" id="1644133"/>
    <lineage>
        <taxon>Bacteria</taxon>
        <taxon>Bacillati</taxon>
        <taxon>Actinomycetota</taxon>
        <taxon>Actinomycetes</taxon>
        <taxon>Micrococcales</taxon>
        <taxon>Micrococcaceae</taxon>
        <taxon>Sinomonas</taxon>
    </lineage>
</organism>
<gene>
    <name evidence="2" type="ORF">ABCQ75_09645</name>
</gene>
<dbReference type="GO" id="GO:0016787">
    <property type="term" value="F:hydrolase activity"/>
    <property type="evidence" value="ECO:0007669"/>
    <property type="project" value="UniProtKB-KW"/>
</dbReference>
<dbReference type="Pfam" id="PF03663">
    <property type="entry name" value="Glyco_hydro_76"/>
    <property type="match status" value="1"/>
</dbReference>
<dbReference type="SUPFAM" id="SSF48208">
    <property type="entry name" value="Six-hairpin glycosidases"/>
    <property type="match status" value="1"/>
</dbReference>
<dbReference type="Gene3D" id="1.50.10.20">
    <property type="match status" value="1"/>
</dbReference>
<protein>
    <submittedName>
        <fullName evidence="2">Glycoside hydrolase family 76 protein</fullName>
    </submittedName>
</protein>
<dbReference type="PANTHER" id="PTHR47791:SF3">
    <property type="entry name" value="MEIOTICALLY UP-REGULATED GENE 191 PROTEIN"/>
    <property type="match status" value="1"/>
</dbReference>
<accession>A0ABU9X027</accession>
<reference evidence="2 3" key="1">
    <citation type="submission" date="2024-05" db="EMBL/GenBank/DDBJ databases">
        <title>Sinomonas sp. nov., isolated from a waste landfill.</title>
        <authorList>
            <person name="Zhao Y."/>
        </authorList>
    </citation>
    <scope>NUCLEOTIDE SEQUENCE [LARGE SCALE GENOMIC DNA]</scope>
    <source>
        <strain evidence="2 3">CCTCC AB2014300</strain>
    </source>
</reference>
<comment type="caution">
    <text evidence="2">The sequence shown here is derived from an EMBL/GenBank/DDBJ whole genome shotgun (WGS) entry which is preliminary data.</text>
</comment>
<dbReference type="InterPro" id="IPR008928">
    <property type="entry name" value="6-hairpin_glycosidase_sf"/>
</dbReference>
<dbReference type="InterPro" id="IPR005198">
    <property type="entry name" value="Glyco_hydro_76"/>
</dbReference>
<dbReference type="EMBL" id="JBDFRB010000007">
    <property type="protein sequence ID" value="MEN2744801.1"/>
    <property type="molecule type" value="Genomic_DNA"/>
</dbReference>
<sequence length="426" mass="45982">MEQTAEWTERAQTAADSVNAGFGRRLLGFVPGTWIGSVSRPAGRFGRPWDPWHYWWQAHYLDCLVDAAWRQLGTGPRNAPDGTPQRPGSDPATLPGDPGPQGHDPASDGLREPRELRLARRLLRTVRIRNAFRFQNAFYDDMAWLVLAAGRADFLTERIRHRGLRAARTAARVLGAQLASAHTDDLDGGLFWSTARDFKNTPATAPAALFFARSGERERAQRLVDWLGTRLFDPDLGLYLDGLRIAPDGSTTLVRDVWTYNQGPVLGALLELGGPENLARAEALIAAVERGLTLADGTHDAAAASRAEATPGIVRTGAGALRANGDGDGGLFMGILARYLTVAAAHEGLSDEARATARRLVVATAEALWAGAERRTDTAGRELVTFPMHPGQAASAAYPPGAPVELSTQLQAWMVLEFADQLTRGG</sequence>
<dbReference type="RefSeq" id="WP_345885085.1">
    <property type="nucleotide sequence ID" value="NZ_JBDFRB010000007.1"/>
</dbReference>
<feature type="region of interest" description="Disordered" evidence="1">
    <location>
        <begin position="74"/>
        <end position="111"/>
    </location>
</feature>
<evidence type="ECO:0000313" key="3">
    <source>
        <dbReference type="Proteomes" id="UP001422074"/>
    </source>
</evidence>
<evidence type="ECO:0000256" key="1">
    <source>
        <dbReference type="SAM" id="MobiDB-lite"/>
    </source>
</evidence>
<proteinExistence type="predicted"/>
<evidence type="ECO:0000313" key="2">
    <source>
        <dbReference type="EMBL" id="MEN2744801.1"/>
    </source>
</evidence>
<dbReference type="InterPro" id="IPR053169">
    <property type="entry name" value="MUG_Protein"/>
</dbReference>
<keyword evidence="3" id="KW-1185">Reference proteome</keyword>